<evidence type="ECO:0000256" key="1">
    <source>
        <dbReference type="SAM" id="Phobius"/>
    </source>
</evidence>
<reference evidence="3" key="1">
    <citation type="submission" date="2018-05" db="EMBL/GenBank/DDBJ databases">
        <authorList>
            <person name="Lanie J.A."/>
            <person name="Ng W.-L."/>
            <person name="Kazmierczak K.M."/>
            <person name="Andrzejewski T.M."/>
            <person name="Davidsen T.M."/>
            <person name="Wayne K.J."/>
            <person name="Tettelin H."/>
            <person name="Glass J.I."/>
            <person name="Rusch D."/>
            <person name="Podicherti R."/>
            <person name="Tsui H.-C.T."/>
            <person name="Winkler M.E."/>
        </authorList>
    </citation>
    <scope>NUCLEOTIDE SEQUENCE</scope>
</reference>
<feature type="transmembrane region" description="Helical" evidence="1">
    <location>
        <begin position="53"/>
        <end position="71"/>
    </location>
</feature>
<protein>
    <recommendedName>
        <fullName evidence="2">Aerotolerance regulator N-terminal domain-containing protein</fullName>
    </recommendedName>
</protein>
<dbReference type="PANTHER" id="PTHR37464">
    <property type="entry name" value="BLL2463 PROTEIN"/>
    <property type="match status" value="1"/>
</dbReference>
<dbReference type="InterPro" id="IPR024163">
    <property type="entry name" value="Aerotolerance_reg_N"/>
</dbReference>
<proteinExistence type="predicted"/>
<gene>
    <name evidence="3" type="ORF">METZ01_LOCUS100426</name>
</gene>
<feature type="domain" description="Aerotolerance regulator N-terminal" evidence="2">
    <location>
        <begin position="3"/>
        <end position="72"/>
    </location>
</feature>
<accession>A0A381W532</accession>
<keyword evidence="1" id="KW-0472">Membrane</keyword>
<dbReference type="EMBL" id="UINC01010717">
    <property type="protein sequence ID" value="SVA47572.1"/>
    <property type="molecule type" value="Genomic_DNA"/>
</dbReference>
<organism evidence="3">
    <name type="scientific">marine metagenome</name>
    <dbReference type="NCBI Taxonomy" id="408172"/>
    <lineage>
        <taxon>unclassified sequences</taxon>
        <taxon>metagenomes</taxon>
        <taxon>ecological metagenomes</taxon>
    </lineage>
</organism>
<evidence type="ECO:0000313" key="3">
    <source>
        <dbReference type="EMBL" id="SVA47572.1"/>
    </source>
</evidence>
<evidence type="ECO:0000259" key="2">
    <source>
        <dbReference type="Pfam" id="PF07584"/>
    </source>
</evidence>
<dbReference type="AlphaFoldDB" id="A0A381W532"/>
<dbReference type="PANTHER" id="PTHR37464:SF1">
    <property type="entry name" value="BLL2463 PROTEIN"/>
    <property type="match status" value="1"/>
</dbReference>
<dbReference type="Pfam" id="PF07584">
    <property type="entry name" value="BatA"/>
    <property type="match status" value="1"/>
</dbReference>
<feature type="non-terminal residue" evidence="3">
    <location>
        <position position="271"/>
    </location>
</feature>
<keyword evidence="1" id="KW-1133">Transmembrane helix</keyword>
<name>A0A381W532_9ZZZZ</name>
<sequence>MAWIAAITLPALAAIYFLRHRFRKQSVSTLLLWQMHQESREGGRRIEKPKLPLVFFLELLVLLLLVLAATGPRWQVPSTTRPLIVVMDDSQSMHAGPKEDSPRTLALEHLQKILEDRNFASYQLIAAGPTPRLMGDKVRHAAELEAQFPRWTCQAPDAQLEAALGLAHALGHQDADIMVLTDHEPNGPVPTGRILWNAFGKPRVNFAFINAARTAYDSDDRCLFEIANPSATVGTNTLRIIAGTNVIHEQTLLLETNRTLRLTLPVPTHTP</sequence>
<keyword evidence="1" id="KW-0812">Transmembrane</keyword>